<dbReference type="RefSeq" id="WP_209868381.1">
    <property type="nucleotide sequence ID" value="NZ_JAGGLV010000001.1"/>
</dbReference>
<feature type="transmembrane region" description="Helical" evidence="1">
    <location>
        <begin position="40"/>
        <end position="67"/>
    </location>
</feature>
<comment type="caution">
    <text evidence="2">The sequence shown here is derived from an EMBL/GenBank/DDBJ whole genome shotgun (WGS) entry which is preliminary data.</text>
</comment>
<evidence type="ECO:0000313" key="3">
    <source>
        <dbReference type="Proteomes" id="UP000773462"/>
    </source>
</evidence>
<protein>
    <recommendedName>
        <fullName evidence="4">Type 4 fimbrial biogenesis protein PilX N-terminal domain-containing protein</fullName>
    </recommendedName>
</protein>
<dbReference type="Proteomes" id="UP000773462">
    <property type="component" value="Unassembled WGS sequence"/>
</dbReference>
<reference evidence="2 3" key="1">
    <citation type="submission" date="2021-03" db="EMBL/GenBank/DDBJ databases">
        <title>Genomic Encyclopedia of Type Strains, Phase IV (KMG-IV): sequencing the most valuable type-strain genomes for metagenomic binning, comparative biology and taxonomic classification.</title>
        <authorList>
            <person name="Goeker M."/>
        </authorList>
    </citation>
    <scope>NUCLEOTIDE SEQUENCE [LARGE SCALE GENOMIC DNA]</scope>
    <source>
        <strain evidence="2 3">DSM 101953</strain>
    </source>
</reference>
<proteinExistence type="predicted"/>
<keyword evidence="3" id="KW-1185">Reference proteome</keyword>
<organism evidence="2 3">
    <name type="scientific">Paenibacillus silagei</name>
    <dbReference type="NCBI Taxonomy" id="1670801"/>
    <lineage>
        <taxon>Bacteria</taxon>
        <taxon>Bacillati</taxon>
        <taxon>Bacillota</taxon>
        <taxon>Bacilli</taxon>
        <taxon>Bacillales</taxon>
        <taxon>Paenibacillaceae</taxon>
        <taxon>Paenibacillus</taxon>
    </lineage>
</organism>
<evidence type="ECO:0000256" key="1">
    <source>
        <dbReference type="SAM" id="Phobius"/>
    </source>
</evidence>
<dbReference type="EMBL" id="JAGGLV010000001">
    <property type="protein sequence ID" value="MBP2109935.1"/>
    <property type="molecule type" value="Genomic_DNA"/>
</dbReference>
<gene>
    <name evidence="2" type="ORF">J2Z70_000074</name>
</gene>
<evidence type="ECO:0000313" key="2">
    <source>
        <dbReference type="EMBL" id="MBP2109935.1"/>
    </source>
</evidence>
<evidence type="ECO:0008006" key="4">
    <source>
        <dbReference type="Google" id="ProtNLM"/>
    </source>
</evidence>
<accession>A0ABS4NIS0</accession>
<keyword evidence="1" id="KW-0472">Membrane</keyword>
<keyword evidence="1" id="KW-1133">Transmembrane helix</keyword>
<keyword evidence="1" id="KW-0812">Transmembrane</keyword>
<sequence length="634" mass="69882">MWIANSASKGKDKLLKLKALSRLGGNRAKGQQFRSENGSALVLVMFIVLLLTILGMGILSATVGGAVRTETRENDVQSLHLAQKGLDESTAYIQASLSQISDINPDKLEDVLSRLDKQGLNVSTKLGVGSSGMIDYIKYKDKKSDDIMQLRQYYIDVEASALVNGVQRTLQQRITIDTYPDFLKYAFGSEQNVYLNGAPVLKGNIYAGKKLVISNRAEYKYLGDSDLKKSTMFPQIQPNGIDAANLGEVFVQSLKDIEYHVFDPSGNGGEAKILADSSDMKQTVKDIMGISLDKIKIKEQKKFVQINVEESFIDKLVEATSPSNDNAAEALRGRLSQKSPSELAEWLQTGSLINAKTVTPPPEKPAQNEEESDQDYLARLEQYDNELLAYHHFFMDLNQSYRVGGNLTIEGNDFYGLTFKETAKRGAVPKWIVVDGNLNIINNKSGSIPIKANILVTGDVKIKGNVSFDSTMFVLGRTTVEDAVISGLGTGTDKKELVLISKGPVLVNRIDAFSNADPDEMNAFFYTDADAKLYGVGSIFWLKGGFFSKGDLTVNAVLGNTSEPSDAVLPSQLIFSEPQVTEPRARERFRVIYNHRVYTDQQSSLPRVRKVNIAVSPMRLVSIPPRSSHTDTTE</sequence>
<name>A0ABS4NIS0_9BACL</name>